<evidence type="ECO:0000313" key="2">
    <source>
        <dbReference type="Proteomes" id="UP001222325"/>
    </source>
</evidence>
<gene>
    <name evidence="1" type="ORF">B0H15DRAFT_820467</name>
</gene>
<comment type="caution">
    <text evidence="1">The sequence shown here is derived from an EMBL/GenBank/DDBJ whole genome shotgun (WGS) entry which is preliminary data.</text>
</comment>
<dbReference type="GO" id="GO:0051118">
    <property type="term" value="F:glucan endo-1,3-alpha-glucosidase activity"/>
    <property type="evidence" value="ECO:0007669"/>
    <property type="project" value="InterPro"/>
</dbReference>
<dbReference type="CDD" id="cd11577">
    <property type="entry name" value="GH71"/>
    <property type="match status" value="1"/>
</dbReference>
<evidence type="ECO:0000313" key="1">
    <source>
        <dbReference type="EMBL" id="KAJ7099494.1"/>
    </source>
</evidence>
<dbReference type="Gene3D" id="3.20.20.80">
    <property type="entry name" value="Glycosidases"/>
    <property type="match status" value="1"/>
</dbReference>
<dbReference type="Pfam" id="PF03659">
    <property type="entry name" value="Glyco_hydro_71"/>
    <property type="match status" value="1"/>
</dbReference>
<proteinExistence type="predicted"/>
<keyword evidence="1" id="KW-0378">Hydrolase</keyword>
<accession>A0AAD6UDK1</accession>
<protein>
    <submittedName>
        <fullName evidence="1">Glycoside hydrolase family 71 protein</fullName>
    </submittedName>
</protein>
<keyword evidence="2" id="KW-1185">Reference proteome</keyword>
<dbReference type="AlphaFoldDB" id="A0AAD6UDK1"/>
<organism evidence="1 2">
    <name type="scientific">Mycena belliarum</name>
    <dbReference type="NCBI Taxonomy" id="1033014"/>
    <lineage>
        <taxon>Eukaryota</taxon>
        <taxon>Fungi</taxon>
        <taxon>Dikarya</taxon>
        <taxon>Basidiomycota</taxon>
        <taxon>Agaricomycotina</taxon>
        <taxon>Agaricomycetes</taxon>
        <taxon>Agaricomycetidae</taxon>
        <taxon>Agaricales</taxon>
        <taxon>Marasmiineae</taxon>
        <taxon>Mycenaceae</taxon>
        <taxon>Mycena</taxon>
    </lineage>
</organism>
<sequence>MSLRSESHKRRGFCMNSIYPASCLQRLKPYSIDDWTADMDEASANHIDGFALNVGKEPWQYDRVALCFAAAARASSPFYLFLSFDMSSIASTSRSDVGLLCKYLTAFGNHPCMFRYQGKVLVSTFAGESSAFGESGVRDAWAFAKQAMEGIVGIHFVPAMFFDPARYPDMPALDGAFNWNGGWPLYLTPAHPRHEIESPALDTDRHHINNLGGRTFMAAVSPWFFTHYGPDSWNKNWIYRGDDWLFARRWEQLIALRNYIDIVQVISWNDYGESHYICPTVRGAQPASHAWVDGFPHIAWLRLNSFFARAFKQGAYPPIDKDAVFLWGRPHPRAAQAPEAVPRPRNWELADDVFWVVVLCADPASVSLYAGDDDERTFDVPAGMTKLSRSLVVGKGMRATIRRHGAVVADCSADGFRFDEQPRAYNFNAFTAMS</sequence>
<reference evidence="1" key="1">
    <citation type="submission" date="2023-03" db="EMBL/GenBank/DDBJ databases">
        <title>Massive genome expansion in bonnet fungi (Mycena s.s.) driven by repeated elements and novel gene families across ecological guilds.</title>
        <authorList>
            <consortium name="Lawrence Berkeley National Laboratory"/>
            <person name="Harder C.B."/>
            <person name="Miyauchi S."/>
            <person name="Viragh M."/>
            <person name="Kuo A."/>
            <person name="Thoen E."/>
            <person name="Andreopoulos B."/>
            <person name="Lu D."/>
            <person name="Skrede I."/>
            <person name="Drula E."/>
            <person name="Henrissat B."/>
            <person name="Morin E."/>
            <person name="Kohler A."/>
            <person name="Barry K."/>
            <person name="LaButti K."/>
            <person name="Morin E."/>
            <person name="Salamov A."/>
            <person name="Lipzen A."/>
            <person name="Mereny Z."/>
            <person name="Hegedus B."/>
            <person name="Baldrian P."/>
            <person name="Stursova M."/>
            <person name="Weitz H."/>
            <person name="Taylor A."/>
            <person name="Grigoriev I.V."/>
            <person name="Nagy L.G."/>
            <person name="Martin F."/>
            <person name="Kauserud H."/>
        </authorList>
    </citation>
    <scope>NUCLEOTIDE SEQUENCE</scope>
    <source>
        <strain evidence="1">CBHHK173m</strain>
    </source>
</reference>
<dbReference type="InterPro" id="IPR005197">
    <property type="entry name" value="Glyco_hydro_71"/>
</dbReference>
<dbReference type="Proteomes" id="UP001222325">
    <property type="component" value="Unassembled WGS sequence"/>
</dbReference>
<dbReference type="EMBL" id="JARJCN010000007">
    <property type="protein sequence ID" value="KAJ7099494.1"/>
    <property type="molecule type" value="Genomic_DNA"/>
</dbReference>
<name>A0AAD6UDK1_9AGAR</name>